<protein>
    <submittedName>
        <fullName evidence="3">Autotransporter protein YapE</fullName>
    </submittedName>
</protein>
<gene>
    <name evidence="3" type="primary">prn_1</name>
    <name evidence="4" type="synonym">prn_2</name>
    <name evidence="3" type="ORF">NCTC11296_00494</name>
    <name evidence="4" type="ORF">NCTC11296_00695</name>
</gene>
<dbReference type="AlphaFoldDB" id="A0A377I5F4"/>
<feature type="domain" description="Autotransporter" evidence="2">
    <location>
        <begin position="159"/>
        <end position="437"/>
    </location>
</feature>
<reference evidence="3 5" key="1">
    <citation type="submission" date="2018-06" db="EMBL/GenBank/DDBJ databases">
        <authorList>
            <consortium name="Pathogen Informatics"/>
            <person name="Doyle S."/>
        </authorList>
    </citation>
    <scope>NUCLEOTIDE SEQUENCE [LARGE SCALE GENOMIC DNA]</scope>
    <source>
        <strain evidence="3 5">NCTC11296</strain>
    </source>
</reference>
<dbReference type="PROSITE" id="PS51208">
    <property type="entry name" value="AUTOTRANSPORTER"/>
    <property type="match status" value="1"/>
</dbReference>
<dbReference type="Pfam" id="PF03797">
    <property type="entry name" value="Autotransporter"/>
    <property type="match status" value="1"/>
</dbReference>
<dbReference type="GO" id="GO:0019867">
    <property type="term" value="C:outer membrane"/>
    <property type="evidence" value="ECO:0007669"/>
    <property type="project" value="InterPro"/>
</dbReference>
<dbReference type="PANTHER" id="PTHR35037:SF3">
    <property type="entry name" value="C-TERMINAL REGION OF AIDA-LIKE PROTEIN"/>
    <property type="match status" value="1"/>
</dbReference>
<dbReference type="SUPFAM" id="SSF103515">
    <property type="entry name" value="Autotransporter"/>
    <property type="match status" value="1"/>
</dbReference>
<dbReference type="InterPro" id="IPR005546">
    <property type="entry name" value="Autotransporte_beta"/>
</dbReference>
<feature type="chain" id="PRO_5033358128" evidence="1">
    <location>
        <begin position="26"/>
        <end position="437"/>
    </location>
</feature>
<dbReference type="NCBIfam" id="TIGR01414">
    <property type="entry name" value="autotrans_barl"/>
    <property type="match status" value="1"/>
</dbReference>
<dbReference type="Gene3D" id="2.40.128.130">
    <property type="entry name" value="Autotransporter beta-domain"/>
    <property type="match status" value="1"/>
</dbReference>
<dbReference type="InterPro" id="IPR006315">
    <property type="entry name" value="OM_autotransptr_brl_dom"/>
</dbReference>
<feature type="signal peptide" evidence="1">
    <location>
        <begin position="1"/>
        <end position="25"/>
    </location>
</feature>
<keyword evidence="1" id="KW-0732">Signal</keyword>
<organism evidence="3 5">
    <name type="scientific">Avibacterium paragallinarum</name>
    <name type="common">Haemophilus gallinarum</name>
    <dbReference type="NCBI Taxonomy" id="728"/>
    <lineage>
        <taxon>Bacteria</taxon>
        <taxon>Pseudomonadati</taxon>
        <taxon>Pseudomonadota</taxon>
        <taxon>Gammaproteobacteria</taxon>
        <taxon>Pasteurellales</taxon>
        <taxon>Pasteurellaceae</taxon>
        <taxon>Avibacterium</taxon>
    </lineage>
</organism>
<dbReference type="EMBL" id="UGHK01000001">
    <property type="protein sequence ID" value="STO70588.1"/>
    <property type="molecule type" value="Genomic_DNA"/>
</dbReference>
<dbReference type="InterPro" id="IPR051551">
    <property type="entry name" value="Autotransporter_adhesion"/>
</dbReference>
<dbReference type="PANTHER" id="PTHR35037">
    <property type="entry name" value="C-TERMINAL REGION OF AIDA-LIKE PROTEIN"/>
    <property type="match status" value="1"/>
</dbReference>
<dbReference type="SMART" id="SM00869">
    <property type="entry name" value="Autotransporter"/>
    <property type="match status" value="1"/>
</dbReference>
<evidence type="ECO:0000259" key="2">
    <source>
        <dbReference type="PROSITE" id="PS51208"/>
    </source>
</evidence>
<evidence type="ECO:0000313" key="5">
    <source>
        <dbReference type="Proteomes" id="UP000254465"/>
    </source>
</evidence>
<evidence type="ECO:0000256" key="1">
    <source>
        <dbReference type="SAM" id="SignalP"/>
    </source>
</evidence>
<dbReference type="Proteomes" id="UP000254465">
    <property type="component" value="Unassembled WGS sequence"/>
</dbReference>
<evidence type="ECO:0000313" key="3">
    <source>
        <dbReference type="EMBL" id="STO70588.1"/>
    </source>
</evidence>
<name>A0A377I5F4_AVIPA</name>
<evidence type="ECO:0000313" key="4">
    <source>
        <dbReference type="EMBL" id="STO70780.1"/>
    </source>
</evidence>
<dbReference type="RefSeq" id="WP_021723580.1">
    <property type="nucleotide sequence ID" value="NZ_PQVK01000194.1"/>
</dbReference>
<dbReference type="InterPro" id="IPR036709">
    <property type="entry name" value="Autotransporte_beta_dom_sf"/>
</dbReference>
<accession>A0A377I5F4</accession>
<dbReference type="EMBL" id="UGHK01000001">
    <property type="protein sequence ID" value="STO70780.1"/>
    <property type="molecule type" value="Genomic_DNA"/>
</dbReference>
<sequence length="437" mass="50632">MKTNLKTWLAVLGLVSLVMPNVVIAKPEESGSERYLSWTEFNEELKDLISMCQKGDPADFYDIYKECSKESIIEYYLDDRDMHIYPDGGSRYDEVDYDAIEDYINNALKNYKEPKKPTQPSQPQQPTMSWLALAPRVNLEQGFASVRTLHERRGENWELKETEGQPWGRVLGDYLTQKGDENASFKLRDYGFQLGYDRIEKKEAGHRLTGIFAGYRVGKAKFYGEDENNQPLYQGKLRTHHFHLGAEHTRYAKDGGYVDLVGLMSYFRNQYQARLEGEKVRYSRFGVLFSVEAGKPFAVSSSEEKIGWFIEPQAQLIYQFIASKNPNDKIEMSNSNALRGRVGVRVVRNRALDDEWQARSLYAVANIWKDFYNRTGVRINDVKFEQGYGNLWWEAGVGLQLPLSRKLYLYTDVRYEQQFGHRAGHHGYRGVIGLKYN</sequence>
<proteinExistence type="predicted"/>